<keyword evidence="7" id="KW-1185">Reference proteome</keyword>
<dbReference type="RefSeq" id="WP_281752472.1">
    <property type="nucleotide sequence ID" value="NZ_BRVP01000004.1"/>
</dbReference>
<dbReference type="AlphaFoldDB" id="A0A9W6ETC0"/>
<dbReference type="Gene3D" id="1.10.357.10">
    <property type="entry name" value="Tetracycline Repressor, domain 2"/>
    <property type="match status" value="1"/>
</dbReference>
<keyword evidence="2 4" id="KW-0238">DNA-binding</keyword>
<organism evidence="6 7">
    <name type="scientific">Neptunitalea chrysea</name>
    <dbReference type="NCBI Taxonomy" id="1647581"/>
    <lineage>
        <taxon>Bacteria</taxon>
        <taxon>Pseudomonadati</taxon>
        <taxon>Bacteroidota</taxon>
        <taxon>Flavobacteriia</taxon>
        <taxon>Flavobacteriales</taxon>
        <taxon>Flavobacteriaceae</taxon>
        <taxon>Neptunitalea</taxon>
    </lineage>
</organism>
<evidence type="ECO:0000313" key="7">
    <source>
        <dbReference type="Proteomes" id="UP001143545"/>
    </source>
</evidence>
<dbReference type="PANTHER" id="PTHR47506">
    <property type="entry name" value="TRANSCRIPTIONAL REGULATORY PROTEIN"/>
    <property type="match status" value="1"/>
</dbReference>
<evidence type="ECO:0000259" key="5">
    <source>
        <dbReference type="PROSITE" id="PS50977"/>
    </source>
</evidence>
<accession>A0A9W6ETC0</accession>
<evidence type="ECO:0000256" key="1">
    <source>
        <dbReference type="ARBA" id="ARBA00023015"/>
    </source>
</evidence>
<keyword evidence="1" id="KW-0805">Transcription regulation</keyword>
<dbReference type="InterPro" id="IPR009057">
    <property type="entry name" value="Homeodomain-like_sf"/>
</dbReference>
<evidence type="ECO:0000313" key="6">
    <source>
        <dbReference type="EMBL" id="GLB51680.1"/>
    </source>
</evidence>
<dbReference type="PROSITE" id="PS50977">
    <property type="entry name" value="HTH_TETR_2"/>
    <property type="match status" value="1"/>
</dbReference>
<name>A0A9W6ETC0_9FLAO</name>
<dbReference type="SUPFAM" id="SSF48498">
    <property type="entry name" value="Tetracyclin repressor-like, C-terminal domain"/>
    <property type="match status" value="1"/>
</dbReference>
<gene>
    <name evidence="6" type="ORF">NBRC110019_07190</name>
</gene>
<dbReference type="Pfam" id="PF16925">
    <property type="entry name" value="TetR_C_13"/>
    <property type="match status" value="1"/>
</dbReference>
<proteinExistence type="predicted"/>
<dbReference type="InterPro" id="IPR036271">
    <property type="entry name" value="Tet_transcr_reg_TetR-rel_C_sf"/>
</dbReference>
<sequence>MKKASKTREYIIENTAPVFNKKGYFGTSMADITKATGLTKGAIYGNFSDKEEVAVAALEYNINKLNYKITTRVVAVDTAKEKFNAYLEVFQEMAPDVLNYGGCAYMNSAIETDDTNPHLFKIVQKRFKGWIHGLEKLVEMGQQANEISNQVNPTEFAYFFVSIVEGSILLSKTLNNPNVIYNNLEILRKQIDNIFL</sequence>
<dbReference type="InterPro" id="IPR001647">
    <property type="entry name" value="HTH_TetR"/>
</dbReference>
<dbReference type="InterPro" id="IPR011075">
    <property type="entry name" value="TetR_C"/>
</dbReference>
<dbReference type="Pfam" id="PF00440">
    <property type="entry name" value="TetR_N"/>
    <property type="match status" value="1"/>
</dbReference>
<evidence type="ECO:0000256" key="2">
    <source>
        <dbReference type="ARBA" id="ARBA00023125"/>
    </source>
</evidence>
<dbReference type="GO" id="GO:0003677">
    <property type="term" value="F:DNA binding"/>
    <property type="evidence" value="ECO:0007669"/>
    <property type="project" value="UniProtKB-UniRule"/>
</dbReference>
<feature type="domain" description="HTH tetR-type" evidence="5">
    <location>
        <begin position="5"/>
        <end position="65"/>
    </location>
</feature>
<protein>
    <recommendedName>
        <fullName evidence="5">HTH tetR-type domain-containing protein</fullName>
    </recommendedName>
</protein>
<dbReference type="SUPFAM" id="SSF46689">
    <property type="entry name" value="Homeodomain-like"/>
    <property type="match status" value="1"/>
</dbReference>
<reference evidence="6" key="1">
    <citation type="submission" date="2022-07" db="EMBL/GenBank/DDBJ databases">
        <title>Taxonomy of Novel Oxalotrophic and Methylotrophic Bacteria.</title>
        <authorList>
            <person name="Sahin N."/>
            <person name="Tani A."/>
        </authorList>
    </citation>
    <scope>NUCLEOTIDE SEQUENCE</scope>
    <source>
        <strain evidence="6">AM327</strain>
    </source>
</reference>
<evidence type="ECO:0000256" key="3">
    <source>
        <dbReference type="ARBA" id="ARBA00023163"/>
    </source>
</evidence>
<comment type="caution">
    <text evidence="6">The sequence shown here is derived from an EMBL/GenBank/DDBJ whole genome shotgun (WGS) entry which is preliminary data.</text>
</comment>
<feature type="DNA-binding region" description="H-T-H motif" evidence="4">
    <location>
        <begin position="28"/>
        <end position="47"/>
    </location>
</feature>
<dbReference type="PANTHER" id="PTHR47506:SF3">
    <property type="entry name" value="HTH-TYPE TRANSCRIPTIONAL REGULATOR LMRA"/>
    <property type="match status" value="1"/>
</dbReference>
<keyword evidence="3" id="KW-0804">Transcription</keyword>
<dbReference type="Proteomes" id="UP001143545">
    <property type="component" value="Unassembled WGS sequence"/>
</dbReference>
<evidence type="ECO:0000256" key="4">
    <source>
        <dbReference type="PROSITE-ProRule" id="PRU00335"/>
    </source>
</evidence>
<dbReference type="PRINTS" id="PR00455">
    <property type="entry name" value="HTHTETR"/>
</dbReference>
<dbReference type="EMBL" id="BRVP01000004">
    <property type="protein sequence ID" value="GLB51680.1"/>
    <property type="molecule type" value="Genomic_DNA"/>
</dbReference>